<organism evidence="13 14">
    <name type="scientific">Cohnella yongneupensis</name>
    <dbReference type="NCBI Taxonomy" id="425006"/>
    <lineage>
        <taxon>Bacteria</taxon>
        <taxon>Bacillati</taxon>
        <taxon>Bacillota</taxon>
        <taxon>Bacilli</taxon>
        <taxon>Bacillales</taxon>
        <taxon>Paenibacillaceae</taxon>
        <taxon>Cohnella</taxon>
    </lineage>
</organism>
<evidence type="ECO:0000256" key="4">
    <source>
        <dbReference type="ARBA" id="ARBA00022679"/>
    </source>
</evidence>
<feature type="domain" description="Signal transduction histidine kinase subgroup 3 dimerisation and phosphoacceptor" evidence="12">
    <location>
        <begin position="447"/>
        <end position="512"/>
    </location>
</feature>
<keyword evidence="3" id="KW-0597">Phosphoprotein</keyword>
<keyword evidence="10" id="KW-0472">Membrane</keyword>
<keyword evidence="9" id="KW-0175">Coiled coil</keyword>
<feature type="transmembrane region" description="Helical" evidence="10">
    <location>
        <begin position="179"/>
        <end position="196"/>
    </location>
</feature>
<feature type="transmembrane region" description="Helical" evidence="10">
    <location>
        <begin position="325"/>
        <end position="349"/>
    </location>
</feature>
<evidence type="ECO:0000313" key="13">
    <source>
        <dbReference type="EMBL" id="MFC5528792.1"/>
    </source>
</evidence>
<comment type="catalytic activity">
    <reaction evidence="1">
        <text>ATP + protein L-histidine = ADP + protein N-phospho-L-histidine.</text>
        <dbReference type="EC" id="2.7.13.3"/>
    </reaction>
</comment>
<feature type="coiled-coil region" evidence="9">
    <location>
        <begin position="414"/>
        <end position="441"/>
    </location>
</feature>
<dbReference type="InterPro" id="IPR011623">
    <property type="entry name" value="7TMR_DISM_rcpt_extracell_dom1"/>
</dbReference>
<keyword evidence="4" id="KW-0808">Transferase</keyword>
<feature type="transmembrane region" description="Helical" evidence="10">
    <location>
        <begin position="203"/>
        <end position="221"/>
    </location>
</feature>
<feature type="transmembrane region" description="Helical" evidence="10">
    <location>
        <begin position="233"/>
        <end position="253"/>
    </location>
</feature>
<keyword evidence="10" id="KW-1133">Transmembrane helix</keyword>
<evidence type="ECO:0000256" key="7">
    <source>
        <dbReference type="ARBA" id="ARBA00022840"/>
    </source>
</evidence>
<evidence type="ECO:0000256" key="3">
    <source>
        <dbReference type="ARBA" id="ARBA00022553"/>
    </source>
</evidence>
<protein>
    <recommendedName>
        <fullName evidence="2">histidine kinase</fullName>
        <ecNumber evidence="2">2.7.13.3</ecNumber>
    </recommendedName>
</protein>
<keyword evidence="14" id="KW-1185">Reference proteome</keyword>
<evidence type="ECO:0000256" key="8">
    <source>
        <dbReference type="ARBA" id="ARBA00023012"/>
    </source>
</evidence>
<dbReference type="InterPro" id="IPR011712">
    <property type="entry name" value="Sig_transdc_His_kin_sub3_dim/P"/>
</dbReference>
<evidence type="ECO:0000256" key="1">
    <source>
        <dbReference type="ARBA" id="ARBA00000085"/>
    </source>
</evidence>
<keyword evidence="6 13" id="KW-0418">Kinase</keyword>
<dbReference type="Gene3D" id="1.20.5.1930">
    <property type="match status" value="1"/>
</dbReference>
<dbReference type="Proteomes" id="UP001596108">
    <property type="component" value="Unassembled WGS sequence"/>
</dbReference>
<dbReference type="InterPro" id="IPR036890">
    <property type="entry name" value="HATPase_C_sf"/>
</dbReference>
<reference evidence="14" key="1">
    <citation type="journal article" date="2019" name="Int. J. Syst. Evol. Microbiol.">
        <title>The Global Catalogue of Microorganisms (GCM) 10K type strain sequencing project: providing services to taxonomists for standard genome sequencing and annotation.</title>
        <authorList>
            <consortium name="The Broad Institute Genomics Platform"/>
            <consortium name="The Broad Institute Genome Sequencing Center for Infectious Disease"/>
            <person name="Wu L."/>
            <person name="Ma J."/>
        </authorList>
    </citation>
    <scope>NUCLEOTIDE SEQUENCE [LARGE SCALE GENOMIC DNA]</scope>
    <source>
        <strain evidence="14">CGMCC 1.18578</strain>
    </source>
</reference>
<keyword evidence="5" id="KW-0547">Nucleotide-binding</keyword>
<sequence>MTSRLRSAWQPHIPLVRTFLILLVLLSGVGWTLSVAQTKDDSIARLDVATWQWAPATSYDEIGAPSEGWHAYEPGSIVPTNIYWVRIPLPQTGLLDPHLKVNNVGSLKVYDGHSELFSYLLAKINISYHWKMASLPSPLPPYIDMLLRYKSHGPITADAALGNKSDFIALMLRQDMDNLVLGVLLLFSGGISIGLYKTQRNRLYIYFSLLAFFGGYAALVRNELLQAIVDYPVLGYWQDACMPIATFAFVGAMREVFPGVHRRTLRVLWYVSLAVSALAVIGALISQRWYSLAILVYTPVFLVVFAAVYWTIWVAYRKRRDLESIWIMAGFSLLAAIALLHMYRFVVISYVPQWLAEETTAVDRMPKDLLFWGLFAFVVCLIRVILYRYMAMNRQLVEFNRSLEHVVHTRTHELQERTEQLQDAHERLAASMRENAEALAESMIMEERHRITGSIHDTVGHTLSDTVVQLEDAKLLISQDREQAELKLAVSQELLRKGLEDIRQSVRMLKEDAGHYDLTGAIGALIRETEQATGCTIGRRIGKLPGELSTLQKRLLFQTLQEGINIGLKQREPVRLFLLSVWSDPRETSVQLRLSYDGSPISAADWGVGIRSLAEQADRLGGELKAADTDEGSCLTLTIPTAMTNASSWII</sequence>
<feature type="transmembrane region" description="Helical" evidence="10">
    <location>
        <begin position="292"/>
        <end position="313"/>
    </location>
</feature>
<dbReference type="InterPro" id="IPR050482">
    <property type="entry name" value="Sensor_HK_TwoCompSys"/>
</dbReference>
<feature type="domain" description="7TM-DISM receptor extracellular" evidence="11">
    <location>
        <begin position="179"/>
        <end position="348"/>
    </location>
</feature>
<dbReference type="PANTHER" id="PTHR24421:SF10">
    <property type="entry name" value="NITRATE_NITRITE SENSOR PROTEIN NARQ"/>
    <property type="match status" value="1"/>
</dbReference>
<proteinExistence type="predicted"/>
<name>A0ABW0QYV9_9BACL</name>
<dbReference type="EMBL" id="JBHSNC010000012">
    <property type="protein sequence ID" value="MFC5528792.1"/>
    <property type="molecule type" value="Genomic_DNA"/>
</dbReference>
<comment type="caution">
    <text evidence="13">The sequence shown here is derived from an EMBL/GenBank/DDBJ whole genome shotgun (WGS) entry which is preliminary data.</text>
</comment>
<evidence type="ECO:0000313" key="14">
    <source>
        <dbReference type="Proteomes" id="UP001596108"/>
    </source>
</evidence>
<dbReference type="Pfam" id="PF07695">
    <property type="entry name" value="7TMR-DISM_7TM"/>
    <property type="match status" value="1"/>
</dbReference>
<evidence type="ECO:0000256" key="5">
    <source>
        <dbReference type="ARBA" id="ARBA00022741"/>
    </source>
</evidence>
<keyword evidence="7" id="KW-0067">ATP-binding</keyword>
<dbReference type="Gene3D" id="3.30.565.10">
    <property type="entry name" value="Histidine kinase-like ATPase, C-terminal domain"/>
    <property type="match status" value="1"/>
</dbReference>
<accession>A0ABW0QYV9</accession>
<dbReference type="EC" id="2.7.13.3" evidence="2"/>
<dbReference type="GO" id="GO:0016301">
    <property type="term" value="F:kinase activity"/>
    <property type="evidence" value="ECO:0007669"/>
    <property type="project" value="UniProtKB-KW"/>
</dbReference>
<evidence type="ECO:0000256" key="6">
    <source>
        <dbReference type="ARBA" id="ARBA00022777"/>
    </source>
</evidence>
<dbReference type="PANTHER" id="PTHR24421">
    <property type="entry name" value="NITRATE/NITRITE SENSOR PROTEIN NARX-RELATED"/>
    <property type="match status" value="1"/>
</dbReference>
<feature type="transmembrane region" description="Helical" evidence="10">
    <location>
        <begin position="369"/>
        <end position="386"/>
    </location>
</feature>
<evidence type="ECO:0000256" key="9">
    <source>
        <dbReference type="SAM" id="Coils"/>
    </source>
</evidence>
<dbReference type="RefSeq" id="WP_378110653.1">
    <property type="nucleotide sequence ID" value="NZ_JBHSNC010000012.1"/>
</dbReference>
<feature type="transmembrane region" description="Helical" evidence="10">
    <location>
        <begin position="265"/>
        <end position="286"/>
    </location>
</feature>
<keyword evidence="10" id="KW-0812">Transmembrane</keyword>
<evidence type="ECO:0000259" key="11">
    <source>
        <dbReference type="Pfam" id="PF07695"/>
    </source>
</evidence>
<gene>
    <name evidence="13" type="ORF">ACFPQ4_04890</name>
</gene>
<evidence type="ECO:0000256" key="2">
    <source>
        <dbReference type="ARBA" id="ARBA00012438"/>
    </source>
</evidence>
<evidence type="ECO:0000259" key="12">
    <source>
        <dbReference type="Pfam" id="PF07730"/>
    </source>
</evidence>
<dbReference type="Pfam" id="PF07730">
    <property type="entry name" value="HisKA_3"/>
    <property type="match status" value="1"/>
</dbReference>
<evidence type="ECO:0000256" key="10">
    <source>
        <dbReference type="SAM" id="Phobius"/>
    </source>
</evidence>
<keyword evidence="8" id="KW-0902">Two-component regulatory system</keyword>